<gene>
    <name evidence="3" type="ORF">B8X00_03140</name>
</gene>
<dbReference type="Proteomes" id="UP000216151">
    <property type="component" value="Unassembled WGS sequence"/>
</dbReference>
<comment type="caution">
    <text evidence="3">The sequence shown here is derived from an EMBL/GenBank/DDBJ whole genome shotgun (WGS) entry which is preliminary data.</text>
</comment>
<reference evidence="3 4" key="1">
    <citation type="submission" date="2017-04" db="EMBL/GenBank/DDBJ databases">
        <title>Kefir bacterial isolates.</title>
        <authorList>
            <person name="Kim Y."/>
            <person name="Blasche S."/>
            <person name="Patil K.R."/>
        </authorList>
    </citation>
    <scope>NUCLEOTIDE SEQUENCE [LARGE SCALE GENOMIC DNA]</scope>
    <source>
        <strain evidence="3 4">KR</strain>
    </source>
</reference>
<accession>A0A269Y009</accession>
<dbReference type="EMBL" id="NCXK01000002">
    <property type="protein sequence ID" value="PAK78897.1"/>
    <property type="molecule type" value="Genomic_DNA"/>
</dbReference>
<dbReference type="PANTHER" id="PTHR46401">
    <property type="entry name" value="GLYCOSYLTRANSFERASE WBBK-RELATED"/>
    <property type="match status" value="1"/>
</dbReference>
<dbReference type="GO" id="GO:0016757">
    <property type="term" value="F:glycosyltransferase activity"/>
    <property type="evidence" value="ECO:0007669"/>
    <property type="project" value="InterPro"/>
</dbReference>
<dbReference type="Pfam" id="PF00534">
    <property type="entry name" value="Glycos_transf_1"/>
    <property type="match status" value="1"/>
</dbReference>
<keyword evidence="4" id="KW-1185">Reference proteome</keyword>
<dbReference type="InterPro" id="IPR001296">
    <property type="entry name" value="Glyco_trans_1"/>
</dbReference>
<proteinExistence type="predicted"/>
<sequence length="417" mass="46449">MSTDVPHIFIDISRLLSRARNPIPTGIDRVEYEYVHYLLQNEAERLTCVAFHPIGGIAPLPTHAVRKFLHVMGQVWGGDVTLRSRLPRLALRLTQSVLLSRWTVPRYRGKSVYLLVSHHHLTHPRAIERFLSRHGSLFVPMVHDLIPLEFPEYARPSEPLRHARRMETVSRLANGVIVPAKAVAQSLASYMQGRSAQDHVYVVPHGLHLELSQSSGRLPSRLPADGRPYFVCLGTIEPRKNHLLLLHLWRTMVEDIGQAAPRLILVGRRGWENENILDMLERCPALQGNVLEYNDLSDPDVVNLLQGSLGLLFPSFSEGFGLPLAEALVLGIPAICSDIPVFHEVAGDNATYIDPTDGPAWLKAIETLMTGKAENRAPSHTLHTNLFNWPRQVAAGIAVVDKTAALSSRTGEIDPAR</sequence>
<keyword evidence="1 3" id="KW-0808">Transferase</keyword>
<evidence type="ECO:0000313" key="3">
    <source>
        <dbReference type="EMBL" id="PAK78897.1"/>
    </source>
</evidence>
<dbReference type="AlphaFoldDB" id="A0A269Y009"/>
<evidence type="ECO:0000313" key="4">
    <source>
        <dbReference type="Proteomes" id="UP000216151"/>
    </source>
</evidence>
<dbReference type="PANTHER" id="PTHR46401:SF2">
    <property type="entry name" value="GLYCOSYLTRANSFERASE WBBK-RELATED"/>
    <property type="match status" value="1"/>
</dbReference>
<evidence type="ECO:0000259" key="2">
    <source>
        <dbReference type="Pfam" id="PF00534"/>
    </source>
</evidence>
<dbReference type="Gene3D" id="3.40.50.2000">
    <property type="entry name" value="Glycogen Phosphorylase B"/>
    <property type="match status" value="1"/>
</dbReference>
<name>A0A269Y009_9PROT</name>
<dbReference type="SUPFAM" id="SSF53756">
    <property type="entry name" value="UDP-Glycosyltransferase/glycogen phosphorylase"/>
    <property type="match status" value="1"/>
</dbReference>
<evidence type="ECO:0000256" key="1">
    <source>
        <dbReference type="ARBA" id="ARBA00022679"/>
    </source>
</evidence>
<dbReference type="CDD" id="cd03809">
    <property type="entry name" value="GT4_MtfB-like"/>
    <property type="match status" value="1"/>
</dbReference>
<feature type="domain" description="Glycosyl transferase family 1" evidence="2">
    <location>
        <begin position="224"/>
        <end position="374"/>
    </location>
</feature>
<organism evidence="3 4">
    <name type="scientific">Acetobacter fabarum</name>
    <dbReference type="NCBI Taxonomy" id="483199"/>
    <lineage>
        <taxon>Bacteria</taxon>
        <taxon>Pseudomonadati</taxon>
        <taxon>Pseudomonadota</taxon>
        <taxon>Alphaproteobacteria</taxon>
        <taxon>Acetobacterales</taxon>
        <taxon>Acetobacteraceae</taxon>
        <taxon>Acetobacter</taxon>
    </lineage>
</organism>
<protein>
    <submittedName>
        <fullName evidence="3">Glycosyl transferase family 1</fullName>
    </submittedName>
</protein>
<dbReference type="OrthoDB" id="9790710at2"/>